<dbReference type="EMBL" id="JARQZJ010000032">
    <property type="protein sequence ID" value="KAK9874976.1"/>
    <property type="molecule type" value="Genomic_DNA"/>
</dbReference>
<name>A0AAW1TTS4_9CUCU</name>
<evidence type="ECO:0000313" key="2">
    <source>
        <dbReference type="Proteomes" id="UP001431783"/>
    </source>
</evidence>
<organism evidence="1 2">
    <name type="scientific">Henosepilachna vigintioctopunctata</name>
    <dbReference type="NCBI Taxonomy" id="420089"/>
    <lineage>
        <taxon>Eukaryota</taxon>
        <taxon>Metazoa</taxon>
        <taxon>Ecdysozoa</taxon>
        <taxon>Arthropoda</taxon>
        <taxon>Hexapoda</taxon>
        <taxon>Insecta</taxon>
        <taxon>Pterygota</taxon>
        <taxon>Neoptera</taxon>
        <taxon>Endopterygota</taxon>
        <taxon>Coleoptera</taxon>
        <taxon>Polyphaga</taxon>
        <taxon>Cucujiformia</taxon>
        <taxon>Coccinelloidea</taxon>
        <taxon>Coccinellidae</taxon>
        <taxon>Epilachninae</taxon>
        <taxon>Epilachnini</taxon>
        <taxon>Henosepilachna</taxon>
    </lineage>
</organism>
<dbReference type="Proteomes" id="UP001431783">
    <property type="component" value="Unassembled WGS sequence"/>
</dbReference>
<sequence length="927" mass="104292">MNNFEHKGPSSSELRNNYTPLTIDYESGIGDASTASFEAQILQKMQDKIMNLNTSMDSDATLVDTSNSSDNLKQFEENDEVESNESLGEAGGVKLTEEQVEILCNDNEISAKKDYTSNPSKTTINIRNFEENQEIESSDSFEDAIFTKYKGVVSKGCTILTTVVDTTSHSSGMSFNLKQFDENDEIMSIKIFDDQDEASGYDINISMTDIGNLSDNLNQFDENNKSESNKSVGDQDEAAGGNIEILTIDIGNSPDNSKNFYGNDESTCKRSFEDQTEAESNDIEIITTDTGTSYHNLKQPEENDELNSNQTCSKDEGLLIEQMGELKPREDQEILNEHGKNCNTKSLDGITAIPMKENSELFVFLMKNLPFCDIDDEMLTRLCERRLLDDVTYHPYFLENKYHNIKDVNFDNDNPIEIVINEVLEDIEGSINSLPVTSRNVHVKGNPLNEGNRLSRISEATNEEPESELLETTYEVTCSSDVRNDTFIVDDVEDIKECGNYTFTIDEVGDEEKEFDENKNIIPSDINQGNVEAAYEETFSEDEGIGDIALDQTEKSPVKQIRFDEHIKTLADAIYDYLQEQCFEIRELVLFPEILHDRNLNKLLAKLKGMYDEFYSNKLGDEEKNELRMSISAAILSNLENDSKVNAESSNDSSLLNIVSDKVFTITEFVSDILDSFFNLVSQSTCLVLKEDSNGENFLEFTKPFRDDNGNLLHSTPESGEIMESSNDVEKDPVNSPTDAVVTAFKKDTSRKSGAETFWISCNASPQIRKGTPKTPKRVFNIDDIPLRPPEDLVFRSPENNLCSIPEEARCNLFGPSYDEECELGPRAPETHETVEVKLDDILAGGDGSYISLDEPEMNVVVHNEVKFYRICTTNKSSFLKANSVTFQKNKINSENDSNESFYSACGNLKDKEDDDGDWMGYDMAKF</sequence>
<comment type="caution">
    <text evidence="1">The sequence shown here is derived from an EMBL/GenBank/DDBJ whole genome shotgun (WGS) entry which is preliminary data.</text>
</comment>
<accession>A0AAW1TTS4</accession>
<reference evidence="1 2" key="1">
    <citation type="submission" date="2023-03" db="EMBL/GenBank/DDBJ databases">
        <title>Genome insight into feeding habits of ladybird beetles.</title>
        <authorList>
            <person name="Li H.-S."/>
            <person name="Huang Y.-H."/>
            <person name="Pang H."/>
        </authorList>
    </citation>
    <scope>NUCLEOTIDE SEQUENCE [LARGE SCALE GENOMIC DNA]</scope>
    <source>
        <strain evidence="1">SYSU_2023b</strain>
        <tissue evidence="1">Whole body</tissue>
    </source>
</reference>
<gene>
    <name evidence="1" type="ORF">WA026_005792</name>
</gene>
<keyword evidence="2" id="KW-1185">Reference proteome</keyword>
<proteinExistence type="predicted"/>
<evidence type="ECO:0000313" key="1">
    <source>
        <dbReference type="EMBL" id="KAK9874976.1"/>
    </source>
</evidence>
<protein>
    <submittedName>
        <fullName evidence="1">Uncharacterized protein</fullName>
    </submittedName>
</protein>
<dbReference type="AlphaFoldDB" id="A0AAW1TTS4"/>